<evidence type="ECO:0000256" key="8">
    <source>
        <dbReference type="SAM" id="MobiDB-lite"/>
    </source>
</evidence>
<dbReference type="AlphaFoldDB" id="A0A7W6B7V6"/>
<gene>
    <name evidence="10" type="ORF">EFB14_15800</name>
    <name evidence="9" type="ORF">GGQ65_002858</name>
</gene>
<accession>A0A7W6B7V6</accession>
<dbReference type="Pfam" id="PF00145">
    <property type="entry name" value="DNA_methylase"/>
    <property type="match status" value="1"/>
</dbReference>
<evidence type="ECO:0000313" key="10">
    <source>
        <dbReference type="EMBL" id="RUM11851.1"/>
    </source>
</evidence>
<reference evidence="9 12" key="2">
    <citation type="submission" date="2020-08" db="EMBL/GenBank/DDBJ databases">
        <title>Genomic Encyclopedia of Type Strains, Phase IV (KMG-IV): sequencing the most valuable type-strain genomes for metagenomic binning, comparative biology and taxonomic classification.</title>
        <authorList>
            <person name="Goeker M."/>
        </authorList>
    </citation>
    <scope>NUCLEOTIDE SEQUENCE [LARGE SCALE GENOMIC DNA]</scope>
    <source>
        <strain evidence="9 12">DSM 19331</strain>
    </source>
</reference>
<keyword evidence="4 7" id="KW-0949">S-adenosyl-L-methionine</keyword>
<evidence type="ECO:0000256" key="5">
    <source>
        <dbReference type="ARBA" id="ARBA00022747"/>
    </source>
</evidence>
<dbReference type="Proteomes" id="UP000272004">
    <property type="component" value="Unassembled WGS sequence"/>
</dbReference>
<evidence type="ECO:0000256" key="6">
    <source>
        <dbReference type="ARBA" id="ARBA00047422"/>
    </source>
</evidence>
<dbReference type="PROSITE" id="PS51679">
    <property type="entry name" value="SAM_MT_C5"/>
    <property type="match status" value="1"/>
</dbReference>
<dbReference type="GO" id="GO:0032259">
    <property type="term" value="P:methylation"/>
    <property type="evidence" value="ECO:0007669"/>
    <property type="project" value="UniProtKB-KW"/>
</dbReference>
<evidence type="ECO:0000313" key="9">
    <source>
        <dbReference type="EMBL" id="MBB3915568.1"/>
    </source>
</evidence>
<evidence type="ECO:0000256" key="3">
    <source>
        <dbReference type="ARBA" id="ARBA00022679"/>
    </source>
</evidence>
<dbReference type="GO" id="GO:0009307">
    <property type="term" value="P:DNA restriction-modification system"/>
    <property type="evidence" value="ECO:0007669"/>
    <property type="project" value="UniProtKB-KW"/>
</dbReference>
<protein>
    <recommendedName>
        <fullName evidence="1">DNA (cytosine-5-)-methyltransferase</fullName>
        <ecNumber evidence="1">2.1.1.37</ecNumber>
    </recommendedName>
</protein>
<dbReference type="InterPro" id="IPR001525">
    <property type="entry name" value="C5_MeTfrase"/>
</dbReference>
<comment type="caution">
    <text evidence="9">The sequence shown here is derived from an EMBL/GenBank/DDBJ whole genome shotgun (WGS) entry which is preliminary data.</text>
</comment>
<comment type="catalytic activity">
    <reaction evidence="6">
        <text>a 2'-deoxycytidine in DNA + S-adenosyl-L-methionine = a 5-methyl-2'-deoxycytidine in DNA + S-adenosyl-L-homocysteine + H(+)</text>
        <dbReference type="Rhea" id="RHEA:13681"/>
        <dbReference type="Rhea" id="RHEA-COMP:11369"/>
        <dbReference type="Rhea" id="RHEA-COMP:11370"/>
        <dbReference type="ChEBI" id="CHEBI:15378"/>
        <dbReference type="ChEBI" id="CHEBI:57856"/>
        <dbReference type="ChEBI" id="CHEBI:59789"/>
        <dbReference type="ChEBI" id="CHEBI:85452"/>
        <dbReference type="ChEBI" id="CHEBI:85454"/>
        <dbReference type="EC" id="2.1.1.37"/>
    </reaction>
</comment>
<dbReference type="GO" id="GO:0003677">
    <property type="term" value="F:DNA binding"/>
    <property type="evidence" value="ECO:0007669"/>
    <property type="project" value="TreeGrafter"/>
</dbReference>
<proteinExistence type="inferred from homology"/>
<dbReference type="GO" id="GO:0003886">
    <property type="term" value="F:DNA (cytosine-5-)-methyltransferase activity"/>
    <property type="evidence" value="ECO:0007669"/>
    <property type="project" value="UniProtKB-EC"/>
</dbReference>
<dbReference type="Gene3D" id="3.90.120.10">
    <property type="entry name" value="DNA Methylase, subunit A, domain 2"/>
    <property type="match status" value="1"/>
</dbReference>
<reference evidence="10 11" key="1">
    <citation type="submission" date="2018-11" db="EMBL/GenBank/DDBJ databases">
        <authorList>
            <person name="Huo Y."/>
        </authorList>
    </citation>
    <scope>NUCLEOTIDE SEQUENCE [LARGE SCALE GENOMIC DNA]</scope>
    <source>
        <strain evidence="10 11">CCBAU 33202</strain>
    </source>
</reference>
<keyword evidence="5" id="KW-0680">Restriction system</keyword>
<dbReference type="Proteomes" id="UP000545490">
    <property type="component" value="Unassembled WGS sequence"/>
</dbReference>
<evidence type="ECO:0000313" key="11">
    <source>
        <dbReference type="Proteomes" id="UP000272004"/>
    </source>
</evidence>
<dbReference type="InterPro" id="IPR018117">
    <property type="entry name" value="C5_DNA_meth_AS"/>
</dbReference>
<evidence type="ECO:0000256" key="1">
    <source>
        <dbReference type="ARBA" id="ARBA00011975"/>
    </source>
</evidence>
<dbReference type="EMBL" id="JACIDG010000006">
    <property type="protein sequence ID" value="MBB3915568.1"/>
    <property type="molecule type" value="Genomic_DNA"/>
</dbReference>
<dbReference type="PANTHER" id="PTHR10629">
    <property type="entry name" value="CYTOSINE-SPECIFIC METHYLTRANSFERASE"/>
    <property type="match status" value="1"/>
</dbReference>
<evidence type="ECO:0000256" key="7">
    <source>
        <dbReference type="PROSITE-ProRule" id="PRU01016"/>
    </source>
</evidence>
<keyword evidence="3 7" id="KW-0808">Transferase</keyword>
<feature type="active site" evidence="7">
    <location>
        <position position="64"/>
    </location>
</feature>
<sequence length="434" mass="47342">MSLGLKQAGFEIVRAYDAWPVAVANYNLNLGGDRAQVTDLGDILGIVPELLALAPDMIAGGPPCTDYSSAGRREEAENAKLTLAFAILVTTVRPTWFMMENVINAMKSETWAAARQVLMAAGYGLTESKVDASRYGVPQSRRRLIVVGRIGERDGFLASAIAAAAAPQPMTLRDLFGSSTPHAANISTTSEARRSIWSSHELGQTIWERPIGPHPDDVALIANGFVYSRPVRAGRGVRSIDEPFPTVTRTSHERPGPKYLSAPHLDDPIAASETAVLSTDQVSRIQGFPMWWEWKASSQRDVFQMIANAVPAPVAESIGRVVLDREGGKSAPDIQGGFLQWLVCRGRSRQSARNVKSLAGRARRLLGGKTFAVSALELATLEVVPEFQSMKRNPQSDLRQALRLLAEYQAEGDQRRKRPQVVAQPIEEEPRKAA</sequence>
<dbReference type="PRINTS" id="PR00105">
    <property type="entry name" value="C5METTRFRASE"/>
</dbReference>
<dbReference type="InterPro" id="IPR029063">
    <property type="entry name" value="SAM-dependent_MTases_sf"/>
</dbReference>
<name>A0A7W6B7V6_9HYPH</name>
<evidence type="ECO:0000256" key="2">
    <source>
        <dbReference type="ARBA" id="ARBA00022603"/>
    </source>
</evidence>
<dbReference type="EC" id="2.1.1.37" evidence="1"/>
<dbReference type="Gene3D" id="3.40.50.150">
    <property type="entry name" value="Vaccinia Virus protein VP39"/>
    <property type="match status" value="1"/>
</dbReference>
<dbReference type="EMBL" id="RJJU01000008">
    <property type="protein sequence ID" value="RUM11851.1"/>
    <property type="molecule type" value="Genomic_DNA"/>
</dbReference>
<dbReference type="InterPro" id="IPR050390">
    <property type="entry name" value="C5-Methyltransferase"/>
</dbReference>
<dbReference type="PANTHER" id="PTHR10629:SF52">
    <property type="entry name" value="DNA (CYTOSINE-5)-METHYLTRANSFERASE 1"/>
    <property type="match status" value="1"/>
</dbReference>
<dbReference type="PROSITE" id="PS00094">
    <property type="entry name" value="C5_MTASE_1"/>
    <property type="match status" value="1"/>
</dbReference>
<feature type="region of interest" description="Disordered" evidence="8">
    <location>
        <begin position="411"/>
        <end position="434"/>
    </location>
</feature>
<evidence type="ECO:0000313" key="12">
    <source>
        <dbReference type="Proteomes" id="UP000545490"/>
    </source>
</evidence>
<keyword evidence="11" id="KW-1185">Reference proteome</keyword>
<dbReference type="GO" id="GO:0044027">
    <property type="term" value="P:negative regulation of gene expression via chromosomal CpG island methylation"/>
    <property type="evidence" value="ECO:0007669"/>
    <property type="project" value="TreeGrafter"/>
</dbReference>
<evidence type="ECO:0000256" key="4">
    <source>
        <dbReference type="ARBA" id="ARBA00022691"/>
    </source>
</evidence>
<feature type="region of interest" description="Disordered" evidence="8">
    <location>
        <begin position="242"/>
        <end position="265"/>
    </location>
</feature>
<organism evidence="9 12">
    <name type="scientific">Rhizobium fabae</name>
    <dbReference type="NCBI Taxonomy" id="573179"/>
    <lineage>
        <taxon>Bacteria</taxon>
        <taxon>Pseudomonadati</taxon>
        <taxon>Pseudomonadota</taxon>
        <taxon>Alphaproteobacteria</taxon>
        <taxon>Hyphomicrobiales</taxon>
        <taxon>Rhizobiaceae</taxon>
        <taxon>Rhizobium/Agrobacterium group</taxon>
        <taxon>Rhizobium</taxon>
    </lineage>
</organism>
<dbReference type="SUPFAM" id="SSF53335">
    <property type="entry name" value="S-adenosyl-L-methionine-dependent methyltransferases"/>
    <property type="match status" value="1"/>
</dbReference>
<keyword evidence="2 7" id="KW-0489">Methyltransferase</keyword>
<comment type="similarity">
    <text evidence="7">Belongs to the class I-like SAM-binding methyltransferase superfamily. C5-methyltransferase family.</text>
</comment>